<dbReference type="Proteomes" id="UP000551878">
    <property type="component" value="Unassembled WGS sequence"/>
</dbReference>
<dbReference type="InterPro" id="IPR000182">
    <property type="entry name" value="GNAT_dom"/>
</dbReference>
<dbReference type="SUPFAM" id="SSF55729">
    <property type="entry name" value="Acyl-CoA N-acyltransferases (Nat)"/>
    <property type="match status" value="1"/>
</dbReference>
<keyword evidence="2" id="KW-0808">Transferase</keyword>
<dbReference type="AlphaFoldDB" id="A0A840QP83"/>
<dbReference type="CDD" id="cd04301">
    <property type="entry name" value="NAT_SF"/>
    <property type="match status" value="1"/>
</dbReference>
<reference evidence="2 3" key="1">
    <citation type="submission" date="2020-08" db="EMBL/GenBank/DDBJ databases">
        <title>Genomic Encyclopedia of Type Strains, Phase IV (KMG-IV): sequencing the most valuable type-strain genomes for metagenomic binning, comparative biology and taxonomic classification.</title>
        <authorList>
            <person name="Goeker M."/>
        </authorList>
    </citation>
    <scope>NUCLEOTIDE SEQUENCE [LARGE SCALE GENOMIC DNA]</scope>
    <source>
        <strain evidence="2 3">DSM 24696</strain>
    </source>
</reference>
<dbReference type="PROSITE" id="PS51186">
    <property type="entry name" value="GNAT"/>
    <property type="match status" value="1"/>
</dbReference>
<dbReference type="Gene3D" id="3.40.630.30">
    <property type="match status" value="1"/>
</dbReference>
<dbReference type="GO" id="GO:0004145">
    <property type="term" value="F:diamine N-acetyltransferase activity"/>
    <property type="evidence" value="ECO:0007669"/>
    <property type="project" value="UniProtKB-EC"/>
</dbReference>
<comment type="caution">
    <text evidence="2">The sequence shown here is derived from an EMBL/GenBank/DDBJ whole genome shotgun (WGS) entry which is preliminary data.</text>
</comment>
<sequence>MEDKLQFRPLEKDDLEFIYKMRINPNVMDYWFEEPYTTREKLKKSFEEEQDNNSHREFILYNLKETVGYTCLYDIDHRHRNAEFAIMIDPSQQGKGYATEATRLIVEYGFNQLNLKKLYLYVIKNNEKAFHIYRKLGFQTEGELKKHFFVDGKYHDALMMGLLREDYVA</sequence>
<evidence type="ECO:0000259" key="1">
    <source>
        <dbReference type="PROSITE" id="PS51186"/>
    </source>
</evidence>
<name>A0A840QP83_9BACI</name>
<organism evidence="2 3">
    <name type="scientific">Texcoconibacillus texcoconensis</name>
    <dbReference type="NCBI Taxonomy" id="1095777"/>
    <lineage>
        <taxon>Bacteria</taxon>
        <taxon>Bacillati</taxon>
        <taxon>Bacillota</taxon>
        <taxon>Bacilli</taxon>
        <taxon>Bacillales</taxon>
        <taxon>Bacillaceae</taxon>
        <taxon>Texcoconibacillus</taxon>
    </lineage>
</organism>
<keyword evidence="2" id="KW-0012">Acyltransferase</keyword>
<dbReference type="EC" id="2.3.1.57" evidence="2"/>
<evidence type="ECO:0000313" key="2">
    <source>
        <dbReference type="EMBL" id="MBB5173151.1"/>
    </source>
</evidence>
<dbReference type="InterPro" id="IPR016181">
    <property type="entry name" value="Acyl_CoA_acyltransferase"/>
</dbReference>
<protein>
    <submittedName>
        <fullName evidence="2">Diamine N-acetyltransferase</fullName>
        <ecNumber evidence="2">2.3.1.57</ecNumber>
    </submittedName>
</protein>
<evidence type="ECO:0000313" key="3">
    <source>
        <dbReference type="Proteomes" id="UP000551878"/>
    </source>
</evidence>
<feature type="domain" description="N-acetyltransferase" evidence="1">
    <location>
        <begin position="5"/>
        <end position="165"/>
    </location>
</feature>
<dbReference type="EMBL" id="JACHHB010000005">
    <property type="protein sequence ID" value="MBB5173151.1"/>
    <property type="molecule type" value="Genomic_DNA"/>
</dbReference>
<dbReference type="PANTHER" id="PTHR43415">
    <property type="entry name" value="SPERMIDINE N(1)-ACETYLTRANSFERASE"/>
    <property type="match status" value="1"/>
</dbReference>
<keyword evidence="3" id="KW-1185">Reference proteome</keyword>
<dbReference type="RefSeq" id="WP_184663612.1">
    <property type="nucleotide sequence ID" value="NZ_JACHHB010000005.1"/>
</dbReference>
<dbReference type="Pfam" id="PF13302">
    <property type="entry name" value="Acetyltransf_3"/>
    <property type="match status" value="1"/>
</dbReference>
<dbReference type="PANTHER" id="PTHR43415:SF6">
    <property type="entry name" value="SPERMIDINE N(1)-ACETYLTRANSFERASE"/>
    <property type="match status" value="1"/>
</dbReference>
<proteinExistence type="predicted"/>
<accession>A0A840QP83</accession>
<gene>
    <name evidence="2" type="ORF">HNQ41_001320</name>
</gene>